<feature type="region of interest" description="Disordered" evidence="1">
    <location>
        <begin position="28"/>
        <end position="47"/>
    </location>
</feature>
<dbReference type="EMBL" id="ATAO01000057">
    <property type="protein sequence ID" value="EQM83937.1"/>
    <property type="molecule type" value="Genomic_DNA"/>
</dbReference>
<feature type="domain" description="DUF305" evidence="3">
    <location>
        <begin position="54"/>
        <end position="198"/>
    </location>
</feature>
<comment type="caution">
    <text evidence="4">The sequence shown here is derived from an EMBL/GenBank/DDBJ whole genome shotgun (WGS) entry which is preliminary data.</text>
</comment>
<feature type="signal peptide" evidence="2">
    <location>
        <begin position="1"/>
        <end position="25"/>
    </location>
</feature>
<organism evidence="4 5">
    <name type="scientific">Microbacterium maritypicum MF109</name>
    <dbReference type="NCBI Taxonomy" id="1333857"/>
    <lineage>
        <taxon>Bacteria</taxon>
        <taxon>Bacillati</taxon>
        <taxon>Actinomycetota</taxon>
        <taxon>Actinomycetes</taxon>
        <taxon>Micrococcales</taxon>
        <taxon>Microbacteriaceae</taxon>
        <taxon>Microbacterium</taxon>
    </lineage>
</organism>
<feature type="compositionally biased region" description="Low complexity" evidence="1">
    <location>
        <begin position="29"/>
        <end position="47"/>
    </location>
</feature>
<dbReference type="PATRIC" id="fig|1333857.3.peg.555"/>
<proteinExistence type="predicted"/>
<dbReference type="Gene3D" id="1.20.1260.10">
    <property type="match status" value="1"/>
</dbReference>
<evidence type="ECO:0000256" key="1">
    <source>
        <dbReference type="SAM" id="MobiDB-lite"/>
    </source>
</evidence>
<dbReference type="InterPro" id="IPR005183">
    <property type="entry name" value="DUF305_CopM-like"/>
</dbReference>
<dbReference type="PANTHER" id="PTHR36933">
    <property type="entry name" value="SLL0788 PROTEIN"/>
    <property type="match status" value="1"/>
</dbReference>
<protein>
    <recommendedName>
        <fullName evidence="3">DUF305 domain-containing protein</fullName>
    </recommendedName>
</protein>
<keyword evidence="2" id="KW-0732">Signal</keyword>
<evidence type="ECO:0000313" key="5">
    <source>
        <dbReference type="Proteomes" id="UP000016033"/>
    </source>
</evidence>
<evidence type="ECO:0000256" key="2">
    <source>
        <dbReference type="SAM" id="SignalP"/>
    </source>
</evidence>
<feature type="chain" id="PRO_5039550705" description="DUF305 domain-containing protein" evidence="2">
    <location>
        <begin position="26"/>
        <end position="201"/>
    </location>
</feature>
<dbReference type="Pfam" id="PF03713">
    <property type="entry name" value="DUF305"/>
    <property type="match status" value="1"/>
</dbReference>
<dbReference type="Proteomes" id="UP000016033">
    <property type="component" value="Unassembled WGS sequence"/>
</dbReference>
<reference evidence="4 5" key="1">
    <citation type="journal article" date="2013" name="Genome Announc.">
        <title>Whole-genome sequences of five oyster-associated bacteria show potential for crude oil hydrocarbon degradation.</title>
        <authorList>
            <person name="Chauhan A."/>
            <person name="Green S."/>
            <person name="Pathak A."/>
            <person name="Thomas J."/>
            <person name="Venkatramanan R."/>
        </authorList>
    </citation>
    <scope>NUCLEOTIDE SEQUENCE [LARGE SCALE GENOMIC DNA]</scope>
    <source>
        <strain evidence="4 5">MF109</strain>
    </source>
</reference>
<gene>
    <name evidence="4" type="ORF">L687_11630</name>
</gene>
<dbReference type="RefSeq" id="WP_021198537.1">
    <property type="nucleotide sequence ID" value="NZ_ATAO01000057.1"/>
</dbReference>
<name>T5KVZ8_MICMQ</name>
<sequence length="201" mass="21211">MKIRAAATAALTLSAVLLLSGCATGTDDASMPGMDHSSSSPSAGMSDADVNDADVMFASMMIVHHEQAIEMSDIVLGVEGIDPEVAELAQRIKAAQGPEIEQLEGWLDDWGIGSDDRDANGMDHGDGMMSDDDLAALRSADGPEASRLFLDQMIVHHEGAIEMARAEVDGGSDPEAIELAQTIIDAQTEEIQEMNDLLSTL</sequence>
<evidence type="ECO:0000313" key="4">
    <source>
        <dbReference type="EMBL" id="EQM83937.1"/>
    </source>
</evidence>
<dbReference type="PROSITE" id="PS51257">
    <property type="entry name" value="PROKAR_LIPOPROTEIN"/>
    <property type="match status" value="1"/>
</dbReference>
<dbReference type="PANTHER" id="PTHR36933:SF1">
    <property type="entry name" value="SLL0788 PROTEIN"/>
    <property type="match status" value="1"/>
</dbReference>
<evidence type="ECO:0000259" key="3">
    <source>
        <dbReference type="Pfam" id="PF03713"/>
    </source>
</evidence>
<accession>T5KVZ8</accession>
<dbReference type="InterPro" id="IPR012347">
    <property type="entry name" value="Ferritin-like"/>
</dbReference>
<dbReference type="AlphaFoldDB" id="T5KVZ8"/>